<evidence type="ECO:0000256" key="6">
    <source>
        <dbReference type="ARBA" id="ARBA00023136"/>
    </source>
</evidence>
<keyword evidence="4 7" id="KW-0812">Transmembrane</keyword>
<comment type="similarity">
    <text evidence="7">Belongs to the binding-protein-dependent transport system permease family.</text>
</comment>
<dbReference type="PANTHER" id="PTHR43744:SF3">
    <property type="entry name" value="LACTOSE TRANSPORT SYSTEM PERMEASE PROTEIN LACG"/>
    <property type="match status" value="1"/>
</dbReference>
<accession>A0A7X3IM50</accession>
<evidence type="ECO:0000256" key="1">
    <source>
        <dbReference type="ARBA" id="ARBA00004651"/>
    </source>
</evidence>
<gene>
    <name evidence="9" type="ORF">GRF59_23010</name>
</gene>
<feature type="transmembrane region" description="Helical" evidence="7">
    <location>
        <begin position="245"/>
        <end position="266"/>
    </location>
</feature>
<sequence>MVTQKNGAQIAIQTLKYISLLIAVFVILFPPYIIVVNSFKTKEEFLNNPTLSLPDNFLNFSNFIHAFKQADMGLAFGNTLIIIALTLILNIFLGSAFCYAVGRFDFRGKGLIVGLFLFATIIPQITTQVVNFKTIQGIGLTNNLLGPVLLYIGADIMQIYIYLQFIRNIPNELDESAMLEGASLFRIYRSIIFPLLAPATATIVILKTIAIYNDMFTPYLYLPRQEHVVVSTSLMRFFGVNSGDWQMVSSAIMIIMIPTAILYLFLQRYIFAGVTSGAVK</sequence>
<feature type="transmembrane region" description="Helical" evidence="7">
    <location>
        <begin position="111"/>
        <end position="132"/>
    </location>
</feature>
<protein>
    <submittedName>
        <fullName evidence="9">ABC transporter permease subunit</fullName>
    </submittedName>
</protein>
<evidence type="ECO:0000256" key="4">
    <source>
        <dbReference type="ARBA" id="ARBA00022692"/>
    </source>
</evidence>
<organism evidence="9 10">
    <name type="scientific">Paenibacillus dendrobii</name>
    <dbReference type="NCBI Taxonomy" id="2691084"/>
    <lineage>
        <taxon>Bacteria</taxon>
        <taxon>Bacillati</taxon>
        <taxon>Bacillota</taxon>
        <taxon>Bacilli</taxon>
        <taxon>Bacillales</taxon>
        <taxon>Paenibacillaceae</taxon>
        <taxon>Paenibacillus</taxon>
    </lineage>
</organism>
<dbReference type="RefSeq" id="WP_160500062.1">
    <property type="nucleotide sequence ID" value="NZ_WUBI01000004.1"/>
</dbReference>
<dbReference type="PROSITE" id="PS50928">
    <property type="entry name" value="ABC_TM1"/>
    <property type="match status" value="1"/>
</dbReference>
<reference evidence="9 10" key="1">
    <citation type="submission" date="2019-12" db="EMBL/GenBank/DDBJ databases">
        <title>Paenibacillus sp. nov., an endophytic bacterium isolated from the stem of Dendrobium.</title>
        <authorList>
            <person name="Zhao R."/>
        </authorList>
    </citation>
    <scope>NUCLEOTIDE SEQUENCE [LARGE SCALE GENOMIC DNA]</scope>
    <source>
        <strain evidence="9 10">HJL G12</strain>
    </source>
</reference>
<dbReference type="GO" id="GO:0005886">
    <property type="term" value="C:plasma membrane"/>
    <property type="evidence" value="ECO:0007669"/>
    <property type="project" value="UniProtKB-SubCell"/>
</dbReference>
<keyword evidence="5 7" id="KW-1133">Transmembrane helix</keyword>
<evidence type="ECO:0000256" key="2">
    <source>
        <dbReference type="ARBA" id="ARBA00022448"/>
    </source>
</evidence>
<name>A0A7X3IM50_9BACL</name>
<keyword evidence="2 7" id="KW-0813">Transport</keyword>
<dbReference type="InterPro" id="IPR035906">
    <property type="entry name" value="MetI-like_sf"/>
</dbReference>
<dbReference type="AlphaFoldDB" id="A0A7X3IM50"/>
<feature type="domain" description="ABC transmembrane type-1" evidence="8">
    <location>
        <begin position="76"/>
        <end position="266"/>
    </location>
</feature>
<evidence type="ECO:0000256" key="3">
    <source>
        <dbReference type="ARBA" id="ARBA00022475"/>
    </source>
</evidence>
<evidence type="ECO:0000259" key="8">
    <source>
        <dbReference type="PROSITE" id="PS50928"/>
    </source>
</evidence>
<dbReference type="PANTHER" id="PTHR43744">
    <property type="entry name" value="ABC TRANSPORTER PERMEASE PROTEIN MG189-RELATED-RELATED"/>
    <property type="match status" value="1"/>
</dbReference>
<dbReference type="CDD" id="cd06261">
    <property type="entry name" value="TM_PBP2"/>
    <property type="match status" value="1"/>
</dbReference>
<dbReference type="Gene3D" id="1.10.3720.10">
    <property type="entry name" value="MetI-like"/>
    <property type="match status" value="1"/>
</dbReference>
<feature type="transmembrane region" description="Helical" evidence="7">
    <location>
        <begin position="80"/>
        <end position="99"/>
    </location>
</feature>
<dbReference type="InterPro" id="IPR000515">
    <property type="entry name" value="MetI-like"/>
</dbReference>
<comment type="subcellular location">
    <subcellularLocation>
        <location evidence="1 7">Cell membrane</location>
        <topology evidence="1 7">Multi-pass membrane protein</topology>
    </subcellularLocation>
</comment>
<feature type="transmembrane region" description="Helical" evidence="7">
    <location>
        <begin position="187"/>
        <end position="212"/>
    </location>
</feature>
<evidence type="ECO:0000256" key="7">
    <source>
        <dbReference type="RuleBase" id="RU363032"/>
    </source>
</evidence>
<dbReference type="SUPFAM" id="SSF161098">
    <property type="entry name" value="MetI-like"/>
    <property type="match status" value="1"/>
</dbReference>
<keyword evidence="3" id="KW-1003">Cell membrane</keyword>
<evidence type="ECO:0000256" key="5">
    <source>
        <dbReference type="ARBA" id="ARBA00022989"/>
    </source>
</evidence>
<keyword evidence="10" id="KW-1185">Reference proteome</keyword>
<evidence type="ECO:0000313" key="10">
    <source>
        <dbReference type="Proteomes" id="UP000460318"/>
    </source>
</evidence>
<proteinExistence type="inferred from homology"/>
<dbReference type="Proteomes" id="UP000460318">
    <property type="component" value="Unassembled WGS sequence"/>
</dbReference>
<feature type="transmembrane region" description="Helical" evidence="7">
    <location>
        <begin position="20"/>
        <end position="39"/>
    </location>
</feature>
<dbReference type="GO" id="GO:0055085">
    <property type="term" value="P:transmembrane transport"/>
    <property type="evidence" value="ECO:0007669"/>
    <property type="project" value="InterPro"/>
</dbReference>
<evidence type="ECO:0000313" key="9">
    <source>
        <dbReference type="EMBL" id="MWV46479.1"/>
    </source>
</evidence>
<keyword evidence="6 7" id="KW-0472">Membrane</keyword>
<comment type="caution">
    <text evidence="9">The sequence shown here is derived from an EMBL/GenBank/DDBJ whole genome shotgun (WGS) entry which is preliminary data.</text>
</comment>
<dbReference type="EMBL" id="WUBI01000004">
    <property type="protein sequence ID" value="MWV46479.1"/>
    <property type="molecule type" value="Genomic_DNA"/>
</dbReference>
<feature type="transmembrane region" description="Helical" evidence="7">
    <location>
        <begin position="144"/>
        <end position="166"/>
    </location>
</feature>
<dbReference type="Pfam" id="PF00528">
    <property type="entry name" value="BPD_transp_1"/>
    <property type="match status" value="1"/>
</dbReference>